<keyword evidence="1" id="KW-0808">Transferase</keyword>
<dbReference type="EMBL" id="SRZB01000001">
    <property type="protein sequence ID" value="TGY00843.1"/>
    <property type="molecule type" value="Genomic_DNA"/>
</dbReference>
<proteinExistence type="predicted"/>
<gene>
    <name evidence="1" type="ORF">E5357_01345</name>
</gene>
<reference evidence="1" key="1">
    <citation type="submission" date="2019-04" db="EMBL/GenBank/DDBJ databases">
        <title>Microbes associate with the intestines of laboratory mice.</title>
        <authorList>
            <person name="Navarre W."/>
            <person name="Wong E."/>
            <person name="Huang K."/>
            <person name="Tropini C."/>
            <person name="Ng K."/>
            <person name="Yu B."/>
        </authorList>
    </citation>
    <scope>NUCLEOTIDE SEQUENCE</scope>
    <source>
        <strain evidence="1">NM72_1-8</strain>
    </source>
</reference>
<protein>
    <submittedName>
        <fullName evidence="1">HAMP domain-containing histidine kinase</fullName>
    </submittedName>
</protein>
<keyword evidence="2" id="KW-1185">Reference proteome</keyword>
<keyword evidence="1" id="KW-0418">Kinase</keyword>
<comment type="caution">
    <text evidence="1">The sequence shown here is derived from an EMBL/GenBank/DDBJ whole genome shotgun (WGS) entry which is preliminary data.</text>
</comment>
<evidence type="ECO:0000313" key="1">
    <source>
        <dbReference type="EMBL" id="TGY00843.1"/>
    </source>
</evidence>
<organism evidence="1 2">
    <name type="scientific">Hominisplanchenecus murintestinalis</name>
    <dbReference type="NCBI Taxonomy" id="2941517"/>
    <lineage>
        <taxon>Bacteria</taxon>
        <taxon>Bacillati</taxon>
        <taxon>Bacillota</taxon>
        <taxon>Clostridia</taxon>
        <taxon>Lachnospirales</taxon>
        <taxon>Lachnospiraceae</taxon>
        <taxon>Hominisplanchenecus</taxon>
    </lineage>
</organism>
<name>A0AC61R3U6_9FIRM</name>
<dbReference type="Proteomes" id="UP000307720">
    <property type="component" value="Unassembled WGS sequence"/>
</dbReference>
<accession>A0AC61R3U6</accession>
<sequence>MSKKSNIKITVLFVLSVSLIVAAMTTYLLTLYYRHVCFHILGGFCDSMIENNPDSRQAVLELLKTQDFHMTGENILSNKFDNHVISNFGYYPANLGITGTTVLWIAVFGFLAGGILFLFSFWYWHRKSDARIQALTEYLEKINTGVQGLVFESSDDEFSKLQDEIYKTVTELYQTKEEALTARNNFAENLSNIAHQLKTPITSISLTVQMAKEHLGDIRTAETPQGHTSMACKMHANIKDIQRQINRLMHLEEALLLLSRIDAGTLAFDRKPTDVFTILSLASDNLYELFMQKGVLIDIPEMDVMNINVDLNWTMEAVMNLMKNCMEATGTGTAVHCSYEKNPLYVQIRIWDEGEGFAREDLPHLFERFYRGENTKNTGIGIGLSLSKAIIEMQNGIIRAFNLPNGGACYEVRFYIS</sequence>
<evidence type="ECO:0000313" key="2">
    <source>
        <dbReference type="Proteomes" id="UP000307720"/>
    </source>
</evidence>